<dbReference type="Gene3D" id="3.30.750.24">
    <property type="entry name" value="STAS domain"/>
    <property type="match status" value="1"/>
</dbReference>
<dbReference type="InterPro" id="IPR013655">
    <property type="entry name" value="PAS_fold_3"/>
</dbReference>
<evidence type="ECO:0000256" key="1">
    <source>
        <dbReference type="ARBA" id="ARBA00022801"/>
    </source>
</evidence>
<dbReference type="Pfam" id="PF13581">
    <property type="entry name" value="HATPase_c_2"/>
    <property type="match status" value="1"/>
</dbReference>
<dbReference type="PANTHER" id="PTHR43156:SF2">
    <property type="entry name" value="STAGE II SPORULATION PROTEIN E"/>
    <property type="match status" value="1"/>
</dbReference>
<dbReference type="Gene3D" id="3.30.450.20">
    <property type="entry name" value="PAS domain"/>
    <property type="match status" value="2"/>
</dbReference>
<accession>A0A1G7WK01</accession>
<protein>
    <submittedName>
        <fullName evidence="5">Anti-anti-sigma factor</fullName>
    </submittedName>
</protein>
<dbReference type="PROSITE" id="PS50801">
    <property type="entry name" value="STAS"/>
    <property type="match status" value="1"/>
</dbReference>
<feature type="domain" description="STAS" evidence="4">
    <location>
        <begin position="781"/>
        <end position="887"/>
    </location>
</feature>
<dbReference type="AlphaFoldDB" id="A0A1G7WK01"/>
<dbReference type="Pfam" id="PF01590">
    <property type="entry name" value="GAF"/>
    <property type="match status" value="1"/>
</dbReference>
<dbReference type="InterPro" id="IPR036513">
    <property type="entry name" value="STAS_dom_sf"/>
</dbReference>
<gene>
    <name evidence="5" type="ORF">SAMN05216553_110398</name>
</gene>
<evidence type="ECO:0000259" key="2">
    <source>
        <dbReference type="PROSITE" id="PS50112"/>
    </source>
</evidence>
<dbReference type="PANTHER" id="PTHR43156">
    <property type="entry name" value="STAGE II SPORULATION PROTEIN E-RELATED"/>
    <property type="match status" value="1"/>
</dbReference>
<dbReference type="SMART" id="SM00086">
    <property type="entry name" value="PAC"/>
    <property type="match status" value="2"/>
</dbReference>
<dbReference type="Gene3D" id="3.30.450.40">
    <property type="match status" value="1"/>
</dbReference>
<dbReference type="STRING" id="200378.SAMN05216553_110398"/>
<dbReference type="SMART" id="SM00331">
    <property type="entry name" value="PP2C_SIG"/>
    <property type="match status" value="1"/>
</dbReference>
<dbReference type="CDD" id="cd00130">
    <property type="entry name" value="PAS"/>
    <property type="match status" value="2"/>
</dbReference>
<feature type="domain" description="PAC" evidence="3">
    <location>
        <begin position="85"/>
        <end position="137"/>
    </location>
</feature>
<keyword evidence="1" id="KW-0378">Hydrolase</keyword>
<dbReference type="EMBL" id="FNCC01000010">
    <property type="protein sequence ID" value="SDG71520.1"/>
    <property type="molecule type" value="Genomic_DNA"/>
</dbReference>
<dbReference type="Pfam" id="PF01740">
    <property type="entry name" value="STAS"/>
    <property type="match status" value="1"/>
</dbReference>
<dbReference type="Proteomes" id="UP000199623">
    <property type="component" value="Unassembled WGS sequence"/>
</dbReference>
<dbReference type="SMART" id="SM00091">
    <property type="entry name" value="PAS"/>
    <property type="match status" value="2"/>
</dbReference>
<dbReference type="RefSeq" id="WP_090052829.1">
    <property type="nucleotide sequence ID" value="NZ_FNCC01000010.1"/>
</dbReference>
<dbReference type="InterPro" id="IPR003018">
    <property type="entry name" value="GAF"/>
</dbReference>
<feature type="domain" description="PAS" evidence="2">
    <location>
        <begin position="300"/>
        <end position="351"/>
    </location>
</feature>
<dbReference type="InterPro" id="IPR036890">
    <property type="entry name" value="HATPase_C_sf"/>
</dbReference>
<dbReference type="CDD" id="cd16936">
    <property type="entry name" value="HATPase_RsbW-like"/>
    <property type="match status" value="1"/>
</dbReference>
<dbReference type="PROSITE" id="PS50112">
    <property type="entry name" value="PAS"/>
    <property type="match status" value="1"/>
</dbReference>
<name>A0A1G7WK01_9PSEU</name>
<dbReference type="SUPFAM" id="SSF55785">
    <property type="entry name" value="PYP-like sensor domain (PAS domain)"/>
    <property type="match status" value="2"/>
</dbReference>
<dbReference type="CDD" id="cd07043">
    <property type="entry name" value="STAS_anti-anti-sigma_factors"/>
    <property type="match status" value="1"/>
</dbReference>
<dbReference type="InterPro" id="IPR013767">
    <property type="entry name" value="PAS_fold"/>
</dbReference>
<organism evidence="5 6">
    <name type="scientific">Lentzea fradiae</name>
    <dbReference type="NCBI Taxonomy" id="200378"/>
    <lineage>
        <taxon>Bacteria</taxon>
        <taxon>Bacillati</taxon>
        <taxon>Actinomycetota</taxon>
        <taxon>Actinomycetes</taxon>
        <taxon>Pseudonocardiales</taxon>
        <taxon>Pseudonocardiaceae</taxon>
        <taxon>Lentzea</taxon>
    </lineage>
</organism>
<evidence type="ECO:0000259" key="4">
    <source>
        <dbReference type="PROSITE" id="PS50801"/>
    </source>
</evidence>
<evidence type="ECO:0000313" key="5">
    <source>
        <dbReference type="EMBL" id="SDG71520.1"/>
    </source>
</evidence>
<dbReference type="SUPFAM" id="SSF55781">
    <property type="entry name" value="GAF domain-like"/>
    <property type="match status" value="1"/>
</dbReference>
<sequence length="887" mass="95891">MSATESVTKTQGLRSFVDNLPVVLWEADAVTRRLTFLSRHVEQLLGHPVRRWLDDPALWTSAILPGDRARVEAQRWNRAAEDDDYELSYRVRDAGGRILWLQEKARVQRDESAVARRLQGVLVDITPHRAPAGRERFLAALEKESRKLEDRDGLMELATRLLGRHLDVDRCAYARADEDHVVLSGDHATGLPPLPGRFPMRHLGPGALRALRAGEPWVVADHENDPRLGEEDLTAHAGTGVRAALCLPLLRGGRFVAAMAVHHATPRQWTQDEVDLVAVVTERCWESMRRARSDHDRREGELRLRRLVDHATDAVWLLDHELRFVEVNPAACALLGRRRDELVGTEVMDLVVDGEEPVDRTTAVWILRRTDGALVALELSTQATPDGTQAIGRDVTERLRAEAERESALRREREAAIALQHSLLPRELPVLDRLAVSARHLPASPHAPAGGDWYEVLPISGTVVGFSVGDVAHGGPAAAAVMAQLRSALAGYLVDGHPPAAALERLDAFATRVGGSTGSTCACVTFDWTTGKVRWSTAGHPPPLVTGSGGTRLLSGAGAALGAPRRAPYEEHTTVLSPGTSIVFHTDGLVGGPGAVPDRLLDLVREARGRGPEELADSIVGDLLAHGQDDDAVLVVARYLPPPLHLTTPAEPEQLSGLRAAVSEWTTVSGLSEDRSYDLLLAYGEAAANAVDHAYEQARGTFSTHLAHTGGSVQVTVEDNGSWRPADAEPGHRGRGLRMIRALADDVELTTSGTGTTIRFRFATSPAATTPIASPAPAVRSELAEQESDGAHVLRITGDLDTGTVEDLRGRVMAHVDRRDDRRPVDIDLTAVGYLSSSGIALLLEASYLAQRTGRVFRVTCLSGSAPDRILTLSGLGDALAVHRTLG</sequence>
<dbReference type="SMART" id="SM00065">
    <property type="entry name" value="GAF"/>
    <property type="match status" value="1"/>
</dbReference>
<evidence type="ECO:0000259" key="3">
    <source>
        <dbReference type="PROSITE" id="PS50113"/>
    </source>
</evidence>
<evidence type="ECO:0000313" key="6">
    <source>
        <dbReference type="Proteomes" id="UP000199623"/>
    </source>
</evidence>
<reference evidence="6" key="1">
    <citation type="submission" date="2016-10" db="EMBL/GenBank/DDBJ databases">
        <authorList>
            <person name="Varghese N."/>
            <person name="Submissions S."/>
        </authorList>
    </citation>
    <scope>NUCLEOTIDE SEQUENCE [LARGE SCALE GENOMIC DNA]</scope>
    <source>
        <strain evidence="6">CGMCC 4.3506</strain>
    </source>
</reference>
<dbReference type="InterPro" id="IPR052016">
    <property type="entry name" value="Bact_Sigma-Reg"/>
</dbReference>
<dbReference type="InterPro" id="IPR036457">
    <property type="entry name" value="PPM-type-like_dom_sf"/>
</dbReference>
<dbReference type="SUPFAM" id="SSF55874">
    <property type="entry name" value="ATPase domain of HSP90 chaperone/DNA topoisomerase II/histidine kinase"/>
    <property type="match status" value="1"/>
</dbReference>
<proteinExistence type="predicted"/>
<dbReference type="InterPro" id="IPR001610">
    <property type="entry name" value="PAC"/>
</dbReference>
<dbReference type="SUPFAM" id="SSF81606">
    <property type="entry name" value="PP2C-like"/>
    <property type="match status" value="1"/>
</dbReference>
<dbReference type="SUPFAM" id="SSF52091">
    <property type="entry name" value="SpoIIaa-like"/>
    <property type="match status" value="1"/>
</dbReference>
<dbReference type="InterPro" id="IPR029016">
    <property type="entry name" value="GAF-like_dom_sf"/>
</dbReference>
<keyword evidence="6" id="KW-1185">Reference proteome</keyword>
<dbReference type="Gene3D" id="3.30.565.10">
    <property type="entry name" value="Histidine kinase-like ATPase, C-terminal domain"/>
    <property type="match status" value="1"/>
</dbReference>
<dbReference type="Pfam" id="PF07228">
    <property type="entry name" value="SpoIIE"/>
    <property type="match status" value="1"/>
</dbReference>
<dbReference type="InterPro" id="IPR001932">
    <property type="entry name" value="PPM-type_phosphatase-like_dom"/>
</dbReference>
<dbReference type="InterPro" id="IPR000014">
    <property type="entry name" value="PAS"/>
</dbReference>
<dbReference type="InterPro" id="IPR002645">
    <property type="entry name" value="STAS_dom"/>
</dbReference>
<dbReference type="Gene3D" id="3.60.40.10">
    <property type="entry name" value="PPM-type phosphatase domain"/>
    <property type="match status" value="1"/>
</dbReference>
<dbReference type="InterPro" id="IPR035965">
    <property type="entry name" value="PAS-like_dom_sf"/>
</dbReference>
<dbReference type="Pfam" id="PF08447">
    <property type="entry name" value="PAS_3"/>
    <property type="match status" value="1"/>
</dbReference>
<dbReference type="GO" id="GO:0006355">
    <property type="term" value="P:regulation of DNA-templated transcription"/>
    <property type="evidence" value="ECO:0007669"/>
    <property type="project" value="InterPro"/>
</dbReference>
<dbReference type="NCBIfam" id="TIGR00229">
    <property type="entry name" value="sensory_box"/>
    <property type="match status" value="1"/>
</dbReference>
<dbReference type="PROSITE" id="PS50113">
    <property type="entry name" value="PAC"/>
    <property type="match status" value="1"/>
</dbReference>
<dbReference type="GO" id="GO:0016791">
    <property type="term" value="F:phosphatase activity"/>
    <property type="evidence" value="ECO:0007669"/>
    <property type="project" value="TreeGrafter"/>
</dbReference>
<dbReference type="InterPro" id="IPR000700">
    <property type="entry name" value="PAS-assoc_C"/>
</dbReference>
<dbReference type="OrthoDB" id="163538at2"/>
<dbReference type="InterPro" id="IPR003594">
    <property type="entry name" value="HATPase_dom"/>
</dbReference>
<dbReference type="Pfam" id="PF00989">
    <property type="entry name" value="PAS"/>
    <property type="match status" value="1"/>
</dbReference>